<dbReference type="AlphaFoldDB" id="A0A9P7F363"/>
<dbReference type="RefSeq" id="XP_041290347.1">
    <property type="nucleotide sequence ID" value="XM_041441827.1"/>
</dbReference>
<dbReference type="Proteomes" id="UP000823399">
    <property type="component" value="Unassembled WGS sequence"/>
</dbReference>
<feature type="region of interest" description="Disordered" evidence="1">
    <location>
        <begin position="1"/>
        <end position="43"/>
    </location>
</feature>
<evidence type="ECO:0000256" key="1">
    <source>
        <dbReference type="SAM" id="MobiDB-lite"/>
    </source>
</evidence>
<accession>A0A9P7F363</accession>
<gene>
    <name evidence="2" type="ORF">F5147DRAFT_776234</name>
</gene>
<keyword evidence="3" id="KW-1185">Reference proteome</keyword>
<evidence type="ECO:0000313" key="3">
    <source>
        <dbReference type="Proteomes" id="UP000823399"/>
    </source>
</evidence>
<comment type="caution">
    <text evidence="2">The sequence shown here is derived from an EMBL/GenBank/DDBJ whole genome shotgun (WGS) entry which is preliminary data.</text>
</comment>
<reference evidence="2" key="1">
    <citation type="journal article" date="2020" name="New Phytol.">
        <title>Comparative genomics reveals dynamic genome evolution in host specialist ectomycorrhizal fungi.</title>
        <authorList>
            <person name="Lofgren L.A."/>
            <person name="Nguyen N.H."/>
            <person name="Vilgalys R."/>
            <person name="Ruytinx J."/>
            <person name="Liao H.L."/>
            <person name="Branco S."/>
            <person name="Kuo A."/>
            <person name="LaButti K."/>
            <person name="Lipzen A."/>
            <person name="Andreopoulos W."/>
            <person name="Pangilinan J."/>
            <person name="Riley R."/>
            <person name="Hundley H."/>
            <person name="Na H."/>
            <person name="Barry K."/>
            <person name="Grigoriev I.V."/>
            <person name="Stajich J.E."/>
            <person name="Kennedy P.G."/>
        </authorList>
    </citation>
    <scope>NUCLEOTIDE SEQUENCE</scope>
    <source>
        <strain evidence="2">FC423</strain>
    </source>
</reference>
<organism evidence="2 3">
    <name type="scientific">Suillus discolor</name>
    <dbReference type="NCBI Taxonomy" id="1912936"/>
    <lineage>
        <taxon>Eukaryota</taxon>
        <taxon>Fungi</taxon>
        <taxon>Dikarya</taxon>
        <taxon>Basidiomycota</taxon>
        <taxon>Agaricomycotina</taxon>
        <taxon>Agaricomycetes</taxon>
        <taxon>Agaricomycetidae</taxon>
        <taxon>Boletales</taxon>
        <taxon>Suillineae</taxon>
        <taxon>Suillaceae</taxon>
        <taxon>Suillus</taxon>
    </lineage>
</organism>
<dbReference type="GeneID" id="64704086"/>
<dbReference type="EMBL" id="JABBWM010000046">
    <property type="protein sequence ID" value="KAG2102880.1"/>
    <property type="molecule type" value="Genomic_DNA"/>
</dbReference>
<proteinExistence type="predicted"/>
<name>A0A9P7F363_9AGAM</name>
<evidence type="ECO:0000313" key="2">
    <source>
        <dbReference type="EMBL" id="KAG2102880.1"/>
    </source>
</evidence>
<sequence length="127" mass="14554">MPAARPRPPRRSARLKALQTPFRKERFSMDQMSGPVTRGRGGKSRDKVSICAIIAKHVFEDDGDYTDHYANAPDKFRDSTNNHIQALKKKYRECHDRLHATGAGVVPQDEHAPQNLRAQVLKEFPWY</sequence>
<protein>
    <submittedName>
        <fullName evidence="2">Uncharacterized protein</fullName>
    </submittedName>
</protein>
<dbReference type="OrthoDB" id="2692640at2759"/>